<gene>
    <name evidence="2" type="ORF">PSAL00342_LOCUS6772</name>
</gene>
<keyword evidence="1" id="KW-0812">Transmembrane</keyword>
<reference evidence="2" key="1">
    <citation type="submission" date="2021-01" db="EMBL/GenBank/DDBJ databases">
        <authorList>
            <person name="Corre E."/>
            <person name="Pelletier E."/>
            <person name="Niang G."/>
            <person name="Scheremetjew M."/>
            <person name="Finn R."/>
            <person name="Kale V."/>
            <person name="Holt S."/>
            <person name="Cochrane G."/>
            <person name="Meng A."/>
            <person name="Brown T."/>
            <person name="Cohen L."/>
        </authorList>
    </citation>
    <scope>NUCLEOTIDE SEQUENCE</scope>
    <source>
        <strain evidence="2">CCMP1897</strain>
    </source>
</reference>
<dbReference type="PANTHER" id="PTHR34679:SF2">
    <property type="entry name" value="OS02G0122500 PROTEIN"/>
    <property type="match status" value="1"/>
</dbReference>
<proteinExistence type="predicted"/>
<dbReference type="AlphaFoldDB" id="A0A7S3UGA3"/>
<keyword evidence="1" id="KW-1133">Transmembrane helix</keyword>
<dbReference type="Pfam" id="PF13301">
    <property type="entry name" value="DUF4079"/>
    <property type="match status" value="1"/>
</dbReference>
<keyword evidence="1" id="KW-0472">Membrane</keyword>
<evidence type="ECO:0008006" key="3">
    <source>
        <dbReference type="Google" id="ProtNLM"/>
    </source>
</evidence>
<sequence length="263" mass="28279">MLAMRATGMPVRGCTKTTAKNTRIRTVARAVQGEKKVQYDLGRVEDKSTKTSTVGWTQLATALTLVAGNANAAGGEYGILEGRTLALLHPAVEFFLLGATLYAGYLGLQWRSLRTIGDEISELKKQVPALAEGESSGPKSEAERKIDELTAKRKELAKGGFRDKHNAMGSLLLGLGVTMTAEGCFNTFLRTGKLFPGPHLYGGMGITVLWAMAAALVPEMQKGNNTARNLHIGLNVANVLLFVSQVPSGLEIVDKVFQFTSWP</sequence>
<feature type="transmembrane region" description="Helical" evidence="1">
    <location>
        <begin position="167"/>
        <end position="188"/>
    </location>
</feature>
<feature type="transmembrane region" description="Helical" evidence="1">
    <location>
        <begin position="87"/>
        <end position="108"/>
    </location>
</feature>
<evidence type="ECO:0000256" key="1">
    <source>
        <dbReference type="SAM" id="Phobius"/>
    </source>
</evidence>
<dbReference type="PANTHER" id="PTHR34679">
    <property type="match status" value="1"/>
</dbReference>
<evidence type="ECO:0000313" key="2">
    <source>
        <dbReference type="EMBL" id="CAE0612873.1"/>
    </source>
</evidence>
<dbReference type="InterPro" id="IPR025067">
    <property type="entry name" value="DUF4079"/>
</dbReference>
<organism evidence="2">
    <name type="scientific">Picocystis salinarum</name>
    <dbReference type="NCBI Taxonomy" id="88271"/>
    <lineage>
        <taxon>Eukaryota</taxon>
        <taxon>Viridiplantae</taxon>
        <taxon>Chlorophyta</taxon>
        <taxon>Picocystophyceae</taxon>
        <taxon>Picocystales</taxon>
        <taxon>Picocystaceae</taxon>
        <taxon>Picocystis</taxon>
    </lineage>
</organism>
<feature type="transmembrane region" description="Helical" evidence="1">
    <location>
        <begin position="200"/>
        <end position="218"/>
    </location>
</feature>
<dbReference type="EMBL" id="HBIS01007750">
    <property type="protein sequence ID" value="CAE0612873.1"/>
    <property type="molecule type" value="Transcribed_RNA"/>
</dbReference>
<name>A0A7S3UGA3_9CHLO</name>
<accession>A0A7S3UGA3</accession>
<protein>
    <recommendedName>
        <fullName evidence="3">DUF4079 domain-containing protein</fullName>
    </recommendedName>
</protein>